<proteinExistence type="predicted"/>
<gene>
    <name evidence="2" type="ORF">DCCM_4774</name>
</gene>
<dbReference type="Pfam" id="PF24392">
    <property type="entry name" value="Parb-CE"/>
    <property type="match status" value="1"/>
</dbReference>
<keyword evidence="3" id="KW-1185">Reference proteome</keyword>
<protein>
    <recommendedName>
        <fullName evidence="1">ParB-like catalytic effector domain-containing protein</fullName>
    </recommendedName>
</protein>
<dbReference type="Proteomes" id="UP000239549">
    <property type="component" value="Unassembled WGS sequence"/>
</dbReference>
<reference evidence="3" key="1">
    <citation type="submission" date="2018-02" db="EMBL/GenBank/DDBJ databases">
        <title>Genome sequence of Desulfocucumis palustris strain NAW-5.</title>
        <authorList>
            <person name="Watanabe M."/>
            <person name="Kojima H."/>
            <person name="Fukui M."/>
        </authorList>
    </citation>
    <scope>NUCLEOTIDE SEQUENCE [LARGE SCALE GENOMIC DNA]</scope>
    <source>
        <strain evidence="3">NAW-5</strain>
    </source>
</reference>
<evidence type="ECO:0000313" key="3">
    <source>
        <dbReference type="Proteomes" id="UP000239549"/>
    </source>
</evidence>
<organism evidence="2 3">
    <name type="scientific">Desulfocucumis palustris</name>
    <dbReference type="NCBI Taxonomy" id="1898651"/>
    <lineage>
        <taxon>Bacteria</taxon>
        <taxon>Bacillati</taxon>
        <taxon>Bacillota</taxon>
        <taxon>Clostridia</taxon>
        <taxon>Eubacteriales</taxon>
        <taxon>Desulfocucumaceae</taxon>
        <taxon>Desulfocucumis</taxon>
    </lineage>
</organism>
<comment type="caution">
    <text evidence="2">The sequence shown here is derived from an EMBL/GenBank/DDBJ whole genome shotgun (WGS) entry which is preliminary data.</text>
</comment>
<sequence length="202" mass="23534">MNIVRVEKHGVEELIKRLKNVSMLTDPEICIYKNTFISLENIHTDELSPPQSYVLTSELLKVRSLRWQLQKHGVDLFNLNGYASVYLEDYQEPIDVMPPVIEESVERDGSVHNIVCDGMHRVYLARLEWVIPQVIFIRGIPKEMPYYAYPVQGGWNAVVLREDLPEGFIKKWHRIPGYKTLYRNFNSAFDNVGGPRGRFNKK</sequence>
<dbReference type="EMBL" id="BFAV01000179">
    <property type="protein sequence ID" value="GBF35645.1"/>
    <property type="molecule type" value="Genomic_DNA"/>
</dbReference>
<name>A0A2L2XHF9_9FIRM</name>
<evidence type="ECO:0000313" key="2">
    <source>
        <dbReference type="EMBL" id="GBF35645.1"/>
    </source>
</evidence>
<evidence type="ECO:0000259" key="1">
    <source>
        <dbReference type="Pfam" id="PF24392"/>
    </source>
</evidence>
<dbReference type="OrthoDB" id="1805039at2"/>
<accession>A0A2L2XHF9</accession>
<feature type="domain" description="ParB-like catalytic effector" evidence="1">
    <location>
        <begin position="13"/>
        <end position="158"/>
    </location>
</feature>
<dbReference type="InterPro" id="IPR057241">
    <property type="entry name" value="Parb-CE"/>
</dbReference>
<dbReference type="AlphaFoldDB" id="A0A2L2XHF9"/>
<dbReference type="RefSeq" id="WP_104373697.1">
    <property type="nucleotide sequence ID" value="NZ_BFAV01000179.1"/>
</dbReference>